<evidence type="ECO:0000313" key="2">
    <source>
        <dbReference type="Proteomes" id="UP001220577"/>
    </source>
</evidence>
<evidence type="ECO:0008006" key="3">
    <source>
        <dbReference type="Google" id="ProtNLM"/>
    </source>
</evidence>
<gene>
    <name evidence="1" type="ORF">CIHUM_05905</name>
</gene>
<name>A0ABY7UF02_9CORY</name>
<keyword evidence="2" id="KW-1185">Reference proteome</keyword>
<protein>
    <recommendedName>
        <fullName evidence="3">Transposase</fullName>
    </recommendedName>
</protein>
<organism evidence="1 2">
    <name type="scientific">Corynebacterium ihumii</name>
    <dbReference type="NCBI Taxonomy" id="1232427"/>
    <lineage>
        <taxon>Bacteria</taxon>
        <taxon>Bacillati</taxon>
        <taxon>Actinomycetota</taxon>
        <taxon>Actinomycetes</taxon>
        <taxon>Mycobacteriales</taxon>
        <taxon>Corynebacteriaceae</taxon>
        <taxon>Corynebacterium</taxon>
    </lineage>
</organism>
<dbReference type="Proteomes" id="UP001220577">
    <property type="component" value="Chromosome"/>
</dbReference>
<reference evidence="1 2" key="1">
    <citation type="submission" date="2020-10" db="EMBL/GenBank/DDBJ databases">
        <title>Complete genome sequence of Corynebacterium ihumii DSM 45751.</title>
        <authorList>
            <person name="Ruckert C."/>
            <person name="Albersmeier A."/>
            <person name="Busche T."/>
            <person name="Jaenicke S."/>
            <person name="Winkler A."/>
            <person name="Friethjonsson O.H."/>
            <person name="Hreggviethsson G.O."/>
            <person name="Lambert C."/>
            <person name="Badcock D."/>
            <person name="Bernaerts K."/>
            <person name="Anne J."/>
            <person name="Economou A."/>
            <person name="Kalinowski J."/>
        </authorList>
    </citation>
    <scope>NUCLEOTIDE SEQUENCE [LARGE SCALE GENOMIC DNA]</scope>
    <source>
        <strain evidence="1 2">DSM 45751</strain>
    </source>
</reference>
<evidence type="ECO:0000313" key="1">
    <source>
        <dbReference type="EMBL" id="WCZ34602.1"/>
    </source>
</evidence>
<dbReference type="EMBL" id="CP063190">
    <property type="protein sequence ID" value="WCZ34602.1"/>
    <property type="molecule type" value="Genomic_DNA"/>
</dbReference>
<sequence>MQRRKLLHIITERVNCEPRGITVDSNIMQFEWILGDIFCSWSD</sequence>
<accession>A0ABY7UF02</accession>
<proteinExistence type="predicted"/>